<keyword evidence="4" id="KW-1185">Reference proteome</keyword>
<feature type="signal peptide" evidence="2">
    <location>
        <begin position="1"/>
        <end position="28"/>
    </location>
</feature>
<feature type="transmembrane region" description="Helical" evidence="1">
    <location>
        <begin position="38"/>
        <end position="61"/>
    </location>
</feature>
<feature type="chain" id="PRO_5042077963" evidence="2">
    <location>
        <begin position="29"/>
        <end position="184"/>
    </location>
</feature>
<protein>
    <submittedName>
        <fullName evidence="3">Uncharacterized protein</fullName>
    </submittedName>
</protein>
<evidence type="ECO:0000313" key="3">
    <source>
        <dbReference type="EMBL" id="KAJ7090809.1"/>
    </source>
</evidence>
<dbReference type="Proteomes" id="UP001222325">
    <property type="component" value="Unassembled WGS sequence"/>
</dbReference>
<comment type="caution">
    <text evidence="3">The sequence shown here is derived from an EMBL/GenBank/DDBJ whole genome shotgun (WGS) entry which is preliminary data.</text>
</comment>
<dbReference type="AlphaFoldDB" id="A0AAD6U9T8"/>
<accession>A0AAD6U9T8</accession>
<sequence>MAATPNFASSFLYHVFFLAALFLRPVRADIEITGTPAGIVVGIILLLSLIGCCIGGGIFFAKRRKTRGNVPKLYQPPVALHQDQVPMLNPPAQSPFSDAAAVPPGTYQYAQSTVGSHSNVALSAYSQDTYANEGLIVPQATLGRKPECFLAAAAWTAARRDCLICRSQNQEPVTVFRIFIPASV</sequence>
<evidence type="ECO:0000256" key="1">
    <source>
        <dbReference type="SAM" id="Phobius"/>
    </source>
</evidence>
<keyword evidence="2" id="KW-0732">Signal</keyword>
<name>A0AAD6U9T8_9AGAR</name>
<keyword evidence="1" id="KW-0472">Membrane</keyword>
<organism evidence="3 4">
    <name type="scientific">Mycena belliarum</name>
    <dbReference type="NCBI Taxonomy" id="1033014"/>
    <lineage>
        <taxon>Eukaryota</taxon>
        <taxon>Fungi</taxon>
        <taxon>Dikarya</taxon>
        <taxon>Basidiomycota</taxon>
        <taxon>Agaricomycotina</taxon>
        <taxon>Agaricomycetes</taxon>
        <taxon>Agaricomycetidae</taxon>
        <taxon>Agaricales</taxon>
        <taxon>Marasmiineae</taxon>
        <taxon>Mycenaceae</taxon>
        <taxon>Mycena</taxon>
    </lineage>
</organism>
<reference evidence="3" key="1">
    <citation type="submission" date="2023-03" db="EMBL/GenBank/DDBJ databases">
        <title>Massive genome expansion in bonnet fungi (Mycena s.s.) driven by repeated elements and novel gene families across ecological guilds.</title>
        <authorList>
            <consortium name="Lawrence Berkeley National Laboratory"/>
            <person name="Harder C.B."/>
            <person name="Miyauchi S."/>
            <person name="Viragh M."/>
            <person name="Kuo A."/>
            <person name="Thoen E."/>
            <person name="Andreopoulos B."/>
            <person name="Lu D."/>
            <person name="Skrede I."/>
            <person name="Drula E."/>
            <person name="Henrissat B."/>
            <person name="Morin E."/>
            <person name="Kohler A."/>
            <person name="Barry K."/>
            <person name="LaButti K."/>
            <person name="Morin E."/>
            <person name="Salamov A."/>
            <person name="Lipzen A."/>
            <person name="Mereny Z."/>
            <person name="Hegedus B."/>
            <person name="Baldrian P."/>
            <person name="Stursova M."/>
            <person name="Weitz H."/>
            <person name="Taylor A."/>
            <person name="Grigoriev I.V."/>
            <person name="Nagy L.G."/>
            <person name="Martin F."/>
            <person name="Kauserud H."/>
        </authorList>
    </citation>
    <scope>NUCLEOTIDE SEQUENCE</scope>
    <source>
        <strain evidence="3">CBHHK173m</strain>
    </source>
</reference>
<keyword evidence="1" id="KW-0812">Transmembrane</keyword>
<evidence type="ECO:0000313" key="4">
    <source>
        <dbReference type="Proteomes" id="UP001222325"/>
    </source>
</evidence>
<proteinExistence type="predicted"/>
<gene>
    <name evidence="3" type="ORF">B0H15DRAFT_800064</name>
</gene>
<evidence type="ECO:0000256" key="2">
    <source>
        <dbReference type="SAM" id="SignalP"/>
    </source>
</evidence>
<keyword evidence="1" id="KW-1133">Transmembrane helix</keyword>
<dbReference type="EMBL" id="JARJCN010000021">
    <property type="protein sequence ID" value="KAJ7090809.1"/>
    <property type="molecule type" value="Genomic_DNA"/>
</dbReference>